<feature type="region of interest" description="Disordered" evidence="1">
    <location>
        <begin position="590"/>
        <end position="632"/>
    </location>
</feature>
<comment type="caution">
    <text evidence="2">The sequence shown here is derived from an EMBL/GenBank/DDBJ whole genome shotgun (WGS) entry which is preliminary data.</text>
</comment>
<dbReference type="Proteomes" id="UP000494206">
    <property type="component" value="Unassembled WGS sequence"/>
</dbReference>
<organism evidence="2 3">
    <name type="scientific">Caenorhabditis bovis</name>
    <dbReference type="NCBI Taxonomy" id="2654633"/>
    <lineage>
        <taxon>Eukaryota</taxon>
        <taxon>Metazoa</taxon>
        <taxon>Ecdysozoa</taxon>
        <taxon>Nematoda</taxon>
        <taxon>Chromadorea</taxon>
        <taxon>Rhabditida</taxon>
        <taxon>Rhabditina</taxon>
        <taxon>Rhabditomorpha</taxon>
        <taxon>Rhabditoidea</taxon>
        <taxon>Rhabditidae</taxon>
        <taxon>Peloderinae</taxon>
        <taxon>Caenorhabditis</taxon>
    </lineage>
</organism>
<evidence type="ECO:0000313" key="2">
    <source>
        <dbReference type="EMBL" id="CAB3411546.1"/>
    </source>
</evidence>
<dbReference type="EMBL" id="CADEPM010000014">
    <property type="protein sequence ID" value="CAB3411546.1"/>
    <property type="molecule type" value="Genomic_DNA"/>
</dbReference>
<dbReference type="AlphaFoldDB" id="A0A8S1FCB2"/>
<sequence>MHSDFIKEVEKHQKAMENIRDVQLALYGKPSTFLTDAESQIRRLRAHSCLLYEGCIIGVCKHAEYKRVIDQYRDVINHVLRAHEEAMSLSDGQLDKKIMKQVIKTEVIQEGKDPRYSDFAVIDFSKCFTNKKKCTLKMINEIENNKTKGSGTQKNTAIEDIVNKPTNVEYAELEYKSATSFQKAMTMIKQSFKKVGRRMSAVIENEPKPEVEYIKIDFEAGNDSELIDDKASGTTIYSVESEIRKEICQKPCSYEDYAEIDYTACSNKTDVKDSCSMEEAIEVNEVGNKKGIAPTEIFIGRFKVEMIAQNTRKDVYYVNVSNIETGQHMLSSYRMFMDFYREISKYEEAMENIRDIETFLFGDTSSTYKEGKKKMIRLLANLNIKQQACFLGARNNKHCHYIMEKYRRTYNHVQNEYVKLVRTPGQYAKDQAVVINAQGDKGADENKDSPASFRNSVEAEIKRHLKKAIQSETGRFLVKTVLPKTSDRISNDEAETSTTTAQNVQTLHQMCEMFYREVDQCNEQFVRLESFQVSLFDNTNAAFNQGKAKMTKLLAKLNSVQKMTLLGARNDESRRIFRSIQHDFEKTVEGSKIKTRENKENAEENTKDDHNINKKKDNMKDAGENKVKGQEDEELLRASDEWKINSTVVNPCSLVQEELHPILPNKIKALGFDRLMSNLICAPPILKQFFCDYIDIHRTAYGRNLRMPAENIINAIAQTSISGYTGLSISCYTGETVISYAKLQDTGMWCSPWYIKNGA</sequence>
<accession>A0A8S1FCB2</accession>
<evidence type="ECO:0000313" key="3">
    <source>
        <dbReference type="Proteomes" id="UP000494206"/>
    </source>
</evidence>
<proteinExistence type="predicted"/>
<name>A0A8S1FCB2_9PELO</name>
<protein>
    <submittedName>
        <fullName evidence="2">Uncharacterized protein</fullName>
    </submittedName>
</protein>
<keyword evidence="3" id="KW-1185">Reference proteome</keyword>
<gene>
    <name evidence="2" type="ORF">CBOVIS_LOCUS12929</name>
</gene>
<reference evidence="2 3" key="1">
    <citation type="submission" date="2020-04" db="EMBL/GenBank/DDBJ databases">
        <authorList>
            <person name="Laetsch R D."/>
            <person name="Stevens L."/>
            <person name="Kumar S."/>
            <person name="Blaxter L. M."/>
        </authorList>
    </citation>
    <scope>NUCLEOTIDE SEQUENCE [LARGE SCALE GENOMIC DNA]</scope>
</reference>
<evidence type="ECO:0000256" key="1">
    <source>
        <dbReference type="SAM" id="MobiDB-lite"/>
    </source>
</evidence>